<dbReference type="RefSeq" id="WP_032817675.1">
    <property type="nucleotide sequence ID" value="NZ_MLOK01000054.1"/>
</dbReference>
<protein>
    <submittedName>
        <fullName evidence="1">PbsX family transcriptional regulator</fullName>
    </submittedName>
</protein>
<evidence type="ECO:0000313" key="1">
    <source>
        <dbReference type="EMBL" id="OIM20576.1"/>
    </source>
</evidence>
<reference evidence="1 2" key="1">
    <citation type="journal article" date="2016" name="BMC Genomics">
        <title>Consensus pan-genome assembly of the specialised wine bacterium Oenococcus oeni.</title>
        <authorList>
            <person name="Sternes P.R."/>
            <person name="Borneman A.R."/>
        </authorList>
    </citation>
    <scope>NUCLEOTIDE SEQUENCE [LARGE SCALE GENOMIC DNA]</scope>
    <source>
        <strain evidence="1 2">AWRIB661</strain>
    </source>
</reference>
<proteinExistence type="predicted"/>
<dbReference type="InterPro" id="IPR021607">
    <property type="entry name" value="DUF3224"/>
</dbReference>
<dbReference type="AlphaFoldDB" id="A0A6N4A7I4"/>
<accession>A0A6N4A7I4</accession>
<comment type="caution">
    <text evidence="1">The sequence shown here is derived from an EMBL/GenBank/DDBJ whole genome shotgun (WGS) entry which is preliminary data.</text>
</comment>
<organism evidence="1 2">
    <name type="scientific">Oenococcus oeni</name>
    <name type="common">Leuconostoc oenos</name>
    <dbReference type="NCBI Taxonomy" id="1247"/>
    <lineage>
        <taxon>Bacteria</taxon>
        <taxon>Bacillati</taxon>
        <taxon>Bacillota</taxon>
        <taxon>Bacilli</taxon>
        <taxon>Lactobacillales</taxon>
        <taxon>Lactobacillaceae</taxon>
        <taxon>Oenococcus</taxon>
    </lineage>
</organism>
<dbReference type="EMBL" id="MLOK01000054">
    <property type="protein sequence ID" value="OIM20576.1"/>
    <property type="molecule type" value="Genomic_DNA"/>
</dbReference>
<sequence length="135" mass="15601">MEKSDFKVTKWEEKAIENETDLFPVHTVEVEYKISGILEGIAYLQYLLYYLEEDVDDQQAEARVSGFFHFKGIYKNREGTFTACENGTFEEGRLNINAQIVNATEQLKGLDGTYKYNFQGKSSELLLDFKLSDQD</sequence>
<dbReference type="InterPro" id="IPR023159">
    <property type="entry name" value="SO1590-like_sf"/>
</dbReference>
<dbReference type="SUPFAM" id="SSF159238">
    <property type="entry name" value="SO1590-like"/>
    <property type="match status" value="1"/>
</dbReference>
<dbReference type="Pfam" id="PF11528">
    <property type="entry name" value="DUF3224"/>
    <property type="match status" value="1"/>
</dbReference>
<dbReference type="Gene3D" id="2.40.350.10">
    <property type="entry name" value="SO1590-like"/>
    <property type="match status" value="1"/>
</dbReference>
<dbReference type="Proteomes" id="UP000181728">
    <property type="component" value="Unassembled WGS sequence"/>
</dbReference>
<gene>
    <name evidence="1" type="ORF">ATX59_08350</name>
</gene>
<evidence type="ECO:0000313" key="2">
    <source>
        <dbReference type="Proteomes" id="UP000181728"/>
    </source>
</evidence>
<name>A0A6N4A7I4_OENOE</name>